<organism evidence="2 3">
    <name type="scientific">Didymodactylos carnosus</name>
    <dbReference type="NCBI Taxonomy" id="1234261"/>
    <lineage>
        <taxon>Eukaryota</taxon>
        <taxon>Metazoa</taxon>
        <taxon>Spiralia</taxon>
        <taxon>Gnathifera</taxon>
        <taxon>Rotifera</taxon>
        <taxon>Eurotatoria</taxon>
        <taxon>Bdelloidea</taxon>
        <taxon>Philodinida</taxon>
        <taxon>Philodinidae</taxon>
        <taxon>Didymodactylos</taxon>
    </lineage>
</organism>
<dbReference type="EMBL" id="CAJOBA010053175">
    <property type="protein sequence ID" value="CAF4262412.1"/>
    <property type="molecule type" value="Genomic_DNA"/>
</dbReference>
<name>A0A8S2T0N6_9BILA</name>
<proteinExistence type="predicted"/>
<protein>
    <submittedName>
        <fullName evidence="2">Uncharacterized protein</fullName>
    </submittedName>
</protein>
<gene>
    <name evidence="1" type="ORF">OVA965_LOCUS35633</name>
    <name evidence="2" type="ORF">TMI583_LOCUS36605</name>
</gene>
<comment type="caution">
    <text evidence="2">The sequence shown here is derived from an EMBL/GenBank/DDBJ whole genome shotgun (WGS) entry which is preliminary data.</text>
</comment>
<dbReference type="EMBL" id="CAJNOK010031288">
    <property type="protein sequence ID" value="CAF1470428.1"/>
    <property type="molecule type" value="Genomic_DNA"/>
</dbReference>
<evidence type="ECO:0000313" key="2">
    <source>
        <dbReference type="EMBL" id="CAF4262412.1"/>
    </source>
</evidence>
<reference evidence="2" key="1">
    <citation type="submission" date="2021-02" db="EMBL/GenBank/DDBJ databases">
        <authorList>
            <person name="Nowell W R."/>
        </authorList>
    </citation>
    <scope>NUCLEOTIDE SEQUENCE</scope>
</reference>
<evidence type="ECO:0000313" key="1">
    <source>
        <dbReference type="EMBL" id="CAF1470428.1"/>
    </source>
</evidence>
<sequence>CENEEPVSSWAEKNKSQFVKNGMNFNGLVSTCFAKGGPLEVMYKPIRETSAYNLWQIIERHSSEKPITFVEQQNFWTKFKKLWNMVYRAVKRTTGIALWKCDIATIPVHQIIGILESMRVESAEAKAIVEIVLDRPKFNVDI</sequence>
<feature type="non-terminal residue" evidence="2">
    <location>
        <position position="1"/>
    </location>
</feature>
<dbReference type="Proteomes" id="UP000682733">
    <property type="component" value="Unassembled WGS sequence"/>
</dbReference>
<dbReference type="Proteomes" id="UP000677228">
    <property type="component" value="Unassembled WGS sequence"/>
</dbReference>
<dbReference type="AlphaFoldDB" id="A0A8S2T0N6"/>
<evidence type="ECO:0000313" key="3">
    <source>
        <dbReference type="Proteomes" id="UP000682733"/>
    </source>
</evidence>
<accession>A0A8S2T0N6</accession>